<keyword evidence="8" id="KW-1185">Reference proteome</keyword>
<evidence type="ECO:0000256" key="4">
    <source>
        <dbReference type="PROSITE-ProRule" id="PRU00182"/>
    </source>
</evidence>
<dbReference type="Pfam" id="PF00849">
    <property type="entry name" value="PseudoU_synth_2"/>
    <property type="match status" value="1"/>
</dbReference>
<sequence length="240" mass="27237">MRLDKFIADTKLVTRTQAKSFIKSGLVSVNKKISSQAKLQVNPELDSIELSGLTLSYQKYIYLMMNKPKGVVSATIDRDSKTVIDLINGFKKNDLFPIGRLDKDTTGLMILTNDGVLAHNVLSPKKHVKKTYRALIAGVVNNDTIEIFKKGIILKNGEVTKPAKLRIIAIDEVKVETYIEIVIFEGKYHQIKRMFGAVSMRVKELQRVKMGNIVLDENIELGKYRELTTEEIQKLRQIEE</sequence>
<dbReference type="PROSITE" id="PS50889">
    <property type="entry name" value="S4"/>
    <property type="match status" value="1"/>
</dbReference>
<dbReference type="InterPro" id="IPR006145">
    <property type="entry name" value="PsdUridine_synth_RsuA/RluA"/>
</dbReference>
<dbReference type="PANTHER" id="PTHR47683">
    <property type="entry name" value="PSEUDOURIDINE SYNTHASE FAMILY PROTEIN-RELATED"/>
    <property type="match status" value="1"/>
</dbReference>
<comment type="similarity">
    <text evidence="1 5">Belongs to the pseudouridine synthase RsuA family.</text>
</comment>
<name>A0A0R2CFS1_9LACO</name>
<dbReference type="InterPro" id="IPR020094">
    <property type="entry name" value="TruA/RsuA/RluB/E/F_N"/>
</dbReference>
<dbReference type="PANTHER" id="PTHR47683:SF4">
    <property type="entry name" value="PSEUDOURIDINE SYNTHASE"/>
    <property type="match status" value="1"/>
</dbReference>
<dbReference type="Gene3D" id="3.30.70.580">
    <property type="entry name" value="Pseudouridine synthase I, catalytic domain, N-terminal subdomain"/>
    <property type="match status" value="1"/>
</dbReference>
<evidence type="ECO:0000313" key="8">
    <source>
        <dbReference type="Proteomes" id="UP000051131"/>
    </source>
</evidence>
<dbReference type="SUPFAM" id="SSF55174">
    <property type="entry name" value="Alpha-L RNA-binding motif"/>
    <property type="match status" value="1"/>
</dbReference>
<dbReference type="EMBL" id="AYZE01000014">
    <property type="protein sequence ID" value="KRM90590.1"/>
    <property type="molecule type" value="Genomic_DNA"/>
</dbReference>
<dbReference type="GO" id="GO:0000455">
    <property type="term" value="P:enzyme-directed rRNA pseudouridine synthesis"/>
    <property type="evidence" value="ECO:0007669"/>
    <property type="project" value="UniProtKB-ARBA"/>
</dbReference>
<dbReference type="AlphaFoldDB" id="A0A0R2CFS1"/>
<dbReference type="RefSeq" id="WP_057828826.1">
    <property type="nucleotide sequence ID" value="NZ_AYZE01000014.1"/>
</dbReference>
<dbReference type="InterPro" id="IPR036986">
    <property type="entry name" value="S4_RNA-bd_sf"/>
</dbReference>
<protein>
    <recommendedName>
        <fullName evidence="5">Pseudouridine synthase</fullName>
        <ecNumber evidence="5">5.4.99.-</ecNumber>
    </recommendedName>
</protein>
<dbReference type="FunFam" id="3.30.70.1560:FF:000001">
    <property type="entry name" value="Pseudouridine synthase"/>
    <property type="match status" value="1"/>
</dbReference>
<reference evidence="7 8" key="1">
    <citation type="journal article" date="2015" name="Genome Announc.">
        <title>Expanding the biotechnology potential of lactobacilli through comparative genomics of 213 strains and associated genera.</title>
        <authorList>
            <person name="Sun Z."/>
            <person name="Harris H.M."/>
            <person name="McCann A."/>
            <person name="Guo C."/>
            <person name="Argimon S."/>
            <person name="Zhang W."/>
            <person name="Yang X."/>
            <person name="Jeffery I.B."/>
            <person name="Cooney J.C."/>
            <person name="Kagawa T.F."/>
            <person name="Liu W."/>
            <person name="Song Y."/>
            <person name="Salvetti E."/>
            <person name="Wrobel A."/>
            <person name="Rasinkangas P."/>
            <person name="Parkhill J."/>
            <person name="Rea M.C."/>
            <person name="O'Sullivan O."/>
            <person name="Ritari J."/>
            <person name="Douillard F.P."/>
            <person name="Paul Ross R."/>
            <person name="Yang R."/>
            <person name="Briner A.E."/>
            <person name="Felis G.E."/>
            <person name="de Vos W.M."/>
            <person name="Barrangou R."/>
            <person name="Klaenhammer T.R."/>
            <person name="Caufield P.W."/>
            <person name="Cui Y."/>
            <person name="Zhang H."/>
            <person name="O'Toole P.W."/>
        </authorList>
    </citation>
    <scope>NUCLEOTIDE SEQUENCE [LARGE SCALE GENOMIC DNA]</scope>
    <source>
        <strain evidence="7 8">DSM 21116</strain>
    </source>
</reference>
<dbReference type="EC" id="5.4.99.-" evidence="5"/>
<dbReference type="Proteomes" id="UP000051131">
    <property type="component" value="Unassembled WGS sequence"/>
</dbReference>
<proteinExistence type="inferred from homology"/>
<dbReference type="SMART" id="SM00363">
    <property type="entry name" value="S4"/>
    <property type="match status" value="1"/>
</dbReference>
<dbReference type="Gene3D" id="3.30.70.1560">
    <property type="entry name" value="Alpha-L RNA-binding motif"/>
    <property type="match status" value="1"/>
</dbReference>
<dbReference type="Gene3D" id="3.10.290.10">
    <property type="entry name" value="RNA-binding S4 domain"/>
    <property type="match status" value="1"/>
</dbReference>
<dbReference type="InterPro" id="IPR002942">
    <property type="entry name" value="S4_RNA-bd"/>
</dbReference>
<keyword evidence="3 5" id="KW-0413">Isomerase</keyword>
<organism evidence="7 8">
    <name type="scientific">Liquorilactobacillus cacaonum DSM 21116</name>
    <dbReference type="NCBI Taxonomy" id="1423729"/>
    <lineage>
        <taxon>Bacteria</taxon>
        <taxon>Bacillati</taxon>
        <taxon>Bacillota</taxon>
        <taxon>Bacilli</taxon>
        <taxon>Lactobacillales</taxon>
        <taxon>Lactobacillaceae</taxon>
        <taxon>Liquorilactobacillus</taxon>
    </lineage>
</organism>
<dbReference type="OrthoDB" id="9807213at2"/>
<evidence type="ECO:0000313" key="7">
    <source>
        <dbReference type="EMBL" id="KRM90590.1"/>
    </source>
</evidence>
<dbReference type="GO" id="GO:0120159">
    <property type="term" value="F:rRNA pseudouridine synthase activity"/>
    <property type="evidence" value="ECO:0007669"/>
    <property type="project" value="UniProtKB-ARBA"/>
</dbReference>
<evidence type="ECO:0000256" key="2">
    <source>
        <dbReference type="ARBA" id="ARBA00022884"/>
    </source>
</evidence>
<dbReference type="SUPFAM" id="SSF55120">
    <property type="entry name" value="Pseudouridine synthase"/>
    <property type="match status" value="1"/>
</dbReference>
<dbReference type="GO" id="GO:0005829">
    <property type="term" value="C:cytosol"/>
    <property type="evidence" value="ECO:0007669"/>
    <property type="project" value="UniProtKB-ARBA"/>
</dbReference>
<evidence type="ECO:0000256" key="3">
    <source>
        <dbReference type="ARBA" id="ARBA00023235"/>
    </source>
</evidence>
<dbReference type="InterPro" id="IPR050343">
    <property type="entry name" value="RsuA_PseudoU_synthase"/>
</dbReference>
<dbReference type="PATRIC" id="fig|1423729.3.peg.585"/>
<dbReference type="GO" id="GO:0003723">
    <property type="term" value="F:RNA binding"/>
    <property type="evidence" value="ECO:0007669"/>
    <property type="project" value="UniProtKB-KW"/>
</dbReference>
<evidence type="ECO:0000259" key="6">
    <source>
        <dbReference type="SMART" id="SM00363"/>
    </source>
</evidence>
<evidence type="ECO:0000256" key="1">
    <source>
        <dbReference type="ARBA" id="ARBA00008348"/>
    </source>
</evidence>
<dbReference type="Pfam" id="PF01479">
    <property type="entry name" value="S4"/>
    <property type="match status" value="1"/>
</dbReference>
<dbReference type="PROSITE" id="PS01149">
    <property type="entry name" value="PSI_RSU"/>
    <property type="match status" value="1"/>
</dbReference>
<dbReference type="NCBIfam" id="TIGR00093">
    <property type="entry name" value="pseudouridine synthase"/>
    <property type="match status" value="1"/>
</dbReference>
<dbReference type="CDD" id="cd00165">
    <property type="entry name" value="S4"/>
    <property type="match status" value="1"/>
</dbReference>
<feature type="domain" description="RNA-binding S4" evidence="6">
    <location>
        <begin position="1"/>
        <end position="59"/>
    </location>
</feature>
<dbReference type="InterPro" id="IPR000748">
    <property type="entry name" value="PsdUridine_synth_RsuA/RluB/E/F"/>
</dbReference>
<evidence type="ECO:0000256" key="5">
    <source>
        <dbReference type="RuleBase" id="RU003887"/>
    </source>
</evidence>
<dbReference type="InterPro" id="IPR042092">
    <property type="entry name" value="PsdUridine_s_RsuA/RluB/E/F_cat"/>
</dbReference>
<gene>
    <name evidence="7" type="ORF">FC80_GL000579</name>
</gene>
<dbReference type="InterPro" id="IPR018496">
    <property type="entry name" value="PsdUridine_synth_RsuA/RluB_CS"/>
</dbReference>
<accession>A0A0R2CFS1</accession>
<keyword evidence="2 4" id="KW-0694">RNA-binding</keyword>
<dbReference type="InterPro" id="IPR020103">
    <property type="entry name" value="PsdUridine_synth_cat_dom_sf"/>
</dbReference>
<comment type="caution">
    <text evidence="7">The sequence shown here is derived from an EMBL/GenBank/DDBJ whole genome shotgun (WGS) entry which is preliminary data.</text>
</comment>
<dbReference type="CDD" id="cd02553">
    <property type="entry name" value="PseudoU_synth_RsuA"/>
    <property type="match status" value="1"/>
</dbReference>
<dbReference type="STRING" id="1423729.FC80_GL000579"/>